<sequence>MVDYIPNIIHLEHIDESHLFTPEKFIAAQLDPPPSINYKGLSQFTEKIPDRFQSLETWPTVSNFKCWLCGFSFTDSPKFVPLSFKKFADESIEIKIQGNFCSFACTAKYIETHYDYDQSRKLKDILLYVYYLFTNKLIEVLKTSPLPTEQIQYGGDILPQLYREMIKKIETENISNGVPMDLRTSITEKQEQKDCMWKIIKDEIDD</sequence>
<organism evidence="1">
    <name type="scientific">Abalone asfa-like virus</name>
    <dbReference type="NCBI Taxonomy" id="2839893"/>
    <lineage>
        <taxon>Viruses</taxon>
        <taxon>Varidnaviria</taxon>
        <taxon>Bamfordvirae</taxon>
        <taxon>Nucleocytoviricota</taxon>
        <taxon>Pokkesviricetes</taxon>
        <taxon>Asfuvirales</taxon>
        <taxon>Asfarviridae</taxon>
    </lineage>
</organism>
<proteinExistence type="predicted"/>
<reference evidence="1" key="1">
    <citation type="journal article" date="2020" name="Sci. Rep.">
        <title>A novel Asfarvirus-like virus identified as a potential cause of mass mortality of abalone.</title>
        <authorList>
            <person name="Matsuyama T."/>
            <person name="Takano T."/>
            <person name="Nishiki I."/>
            <person name="Fujiwara A."/>
            <person name="Kiryu I."/>
            <person name="Inada M."/>
            <person name="Sakai T."/>
            <person name="Terashima S."/>
            <person name="Matsuura Y."/>
            <person name="Isowa K."/>
            <person name="Nakayasu C."/>
        </authorList>
    </citation>
    <scope>NUCLEOTIDE SEQUENCE</scope>
</reference>
<name>A0A5K7XY35_9VIRU</name>
<accession>A0A5K7XY35</accession>
<evidence type="ECO:0000313" key="1">
    <source>
        <dbReference type="EMBL" id="BBO54026.1"/>
    </source>
</evidence>
<dbReference type="EMBL" id="LC506465">
    <property type="protein sequence ID" value="BBO54026.1"/>
    <property type="molecule type" value="Genomic_DNA"/>
</dbReference>
<protein>
    <submittedName>
        <fullName evidence="1">BA71V-B175L homolog protein</fullName>
    </submittedName>
</protein>